<dbReference type="GO" id="GO:0042734">
    <property type="term" value="C:presynaptic membrane"/>
    <property type="evidence" value="ECO:0007669"/>
    <property type="project" value="TreeGrafter"/>
</dbReference>
<dbReference type="GO" id="GO:0019992">
    <property type="term" value="F:diacylglycerol binding"/>
    <property type="evidence" value="ECO:0007669"/>
    <property type="project" value="InterPro"/>
</dbReference>
<dbReference type="InterPro" id="IPR027080">
    <property type="entry name" value="Unc-13"/>
</dbReference>
<dbReference type="GO" id="GO:0017075">
    <property type="term" value="F:syntaxin-1 binding"/>
    <property type="evidence" value="ECO:0007669"/>
    <property type="project" value="TreeGrafter"/>
</dbReference>
<dbReference type="GO" id="GO:0098831">
    <property type="term" value="C:presynaptic active zone cytoplasmic component"/>
    <property type="evidence" value="ECO:0007669"/>
    <property type="project" value="TreeGrafter"/>
</dbReference>
<dbReference type="GO" id="GO:0061789">
    <property type="term" value="P:dense core granule priming"/>
    <property type="evidence" value="ECO:0007669"/>
    <property type="project" value="TreeGrafter"/>
</dbReference>
<dbReference type="WBParaSite" id="TTAC_0000504501-mRNA-1">
    <property type="protein sequence ID" value="TTAC_0000504501-mRNA-1"/>
    <property type="gene ID" value="TTAC_0000504501"/>
</dbReference>
<dbReference type="GO" id="GO:0030672">
    <property type="term" value="C:synaptic vesicle membrane"/>
    <property type="evidence" value="ECO:0007669"/>
    <property type="project" value="TreeGrafter"/>
</dbReference>
<dbReference type="GO" id="GO:0035249">
    <property type="term" value="P:synaptic transmission, glutamatergic"/>
    <property type="evidence" value="ECO:0007669"/>
    <property type="project" value="TreeGrafter"/>
</dbReference>
<accession>A0A0R3WWA5</accession>
<protein>
    <submittedName>
        <fullName evidence="2">PH domain-containing protein</fullName>
    </submittedName>
</protein>
<organism evidence="2">
    <name type="scientific">Hydatigena taeniaeformis</name>
    <name type="common">Feline tapeworm</name>
    <name type="synonym">Taenia taeniaeformis</name>
    <dbReference type="NCBI Taxonomy" id="6205"/>
    <lineage>
        <taxon>Eukaryota</taxon>
        <taxon>Metazoa</taxon>
        <taxon>Spiralia</taxon>
        <taxon>Lophotrochozoa</taxon>
        <taxon>Platyhelminthes</taxon>
        <taxon>Cestoda</taxon>
        <taxon>Eucestoda</taxon>
        <taxon>Cyclophyllidea</taxon>
        <taxon>Taeniidae</taxon>
        <taxon>Hydatigera</taxon>
    </lineage>
</organism>
<dbReference type="GO" id="GO:0099525">
    <property type="term" value="P:presynaptic dense core vesicle exocytosis"/>
    <property type="evidence" value="ECO:0007669"/>
    <property type="project" value="TreeGrafter"/>
</dbReference>
<dbReference type="GO" id="GO:0005516">
    <property type="term" value="F:calmodulin binding"/>
    <property type="evidence" value="ECO:0007669"/>
    <property type="project" value="TreeGrafter"/>
</dbReference>
<evidence type="ECO:0000256" key="1">
    <source>
        <dbReference type="SAM" id="MobiDB-lite"/>
    </source>
</evidence>
<dbReference type="AlphaFoldDB" id="A0A0R3WWA5"/>
<evidence type="ECO:0000313" key="2">
    <source>
        <dbReference type="WBParaSite" id="TTAC_0000504501-mRNA-1"/>
    </source>
</evidence>
<sequence>LLGAGSEPESYELHLCAKDYCFGRTDRLIGLTVLQLRDLTASTDTLGLGTSGACACWCALGRRLYLDDTGWTILRILSQRPSDEVAREFVRLKSEYRGADDSATTSTPSATVGSAPSTLRRSK</sequence>
<dbReference type="GO" id="GO:0016082">
    <property type="term" value="P:synaptic vesicle priming"/>
    <property type="evidence" value="ECO:0007669"/>
    <property type="project" value="TreeGrafter"/>
</dbReference>
<name>A0A0R3WWA5_HYDTA</name>
<dbReference type="GO" id="GO:0043195">
    <property type="term" value="C:terminal bouton"/>
    <property type="evidence" value="ECO:0007669"/>
    <property type="project" value="TreeGrafter"/>
</dbReference>
<feature type="region of interest" description="Disordered" evidence="1">
    <location>
        <begin position="98"/>
        <end position="123"/>
    </location>
</feature>
<proteinExistence type="predicted"/>
<dbReference type="PANTHER" id="PTHR10480:SF12">
    <property type="entry name" value="UNC-13, ISOFORM E"/>
    <property type="match status" value="1"/>
</dbReference>
<dbReference type="PANTHER" id="PTHR10480">
    <property type="entry name" value="PROTEIN UNC-13 HOMOLOG"/>
    <property type="match status" value="1"/>
</dbReference>
<dbReference type="GO" id="GO:0016081">
    <property type="term" value="P:synaptic vesicle docking"/>
    <property type="evidence" value="ECO:0007669"/>
    <property type="project" value="TreeGrafter"/>
</dbReference>
<dbReference type="GO" id="GO:0031594">
    <property type="term" value="C:neuromuscular junction"/>
    <property type="evidence" value="ECO:0007669"/>
    <property type="project" value="TreeGrafter"/>
</dbReference>
<dbReference type="STRING" id="6205.A0A0R3WWA5"/>
<feature type="compositionally biased region" description="Low complexity" evidence="1">
    <location>
        <begin position="101"/>
        <end position="123"/>
    </location>
</feature>
<reference evidence="2" key="1">
    <citation type="submission" date="2017-02" db="UniProtKB">
        <authorList>
            <consortium name="WormBaseParasite"/>
        </authorList>
    </citation>
    <scope>IDENTIFICATION</scope>
</reference>